<feature type="region of interest" description="Disordered" evidence="5">
    <location>
        <begin position="902"/>
        <end position="935"/>
    </location>
</feature>
<feature type="compositionally biased region" description="Polar residues" evidence="5">
    <location>
        <begin position="814"/>
        <end position="829"/>
    </location>
</feature>
<feature type="domain" description="RanBP2-type" evidence="6">
    <location>
        <begin position="338"/>
        <end position="367"/>
    </location>
</feature>
<dbReference type="GO" id="GO:0008270">
    <property type="term" value="F:zinc ion binding"/>
    <property type="evidence" value="ECO:0007669"/>
    <property type="project" value="UniProtKB-KW"/>
</dbReference>
<evidence type="ECO:0000256" key="5">
    <source>
        <dbReference type="SAM" id="MobiDB-lite"/>
    </source>
</evidence>
<feature type="domain" description="RanBP2-type" evidence="6">
    <location>
        <begin position="305"/>
        <end position="334"/>
    </location>
</feature>
<evidence type="ECO:0000256" key="4">
    <source>
        <dbReference type="PROSITE-ProRule" id="PRU00322"/>
    </source>
</evidence>
<protein>
    <recommendedName>
        <fullName evidence="6">RanBP2-type domain-containing protein</fullName>
    </recommendedName>
</protein>
<evidence type="ECO:0000259" key="6">
    <source>
        <dbReference type="PROSITE" id="PS50199"/>
    </source>
</evidence>
<organism evidence="7 8">
    <name type="scientific">Zostera marina</name>
    <name type="common">Eelgrass</name>
    <dbReference type="NCBI Taxonomy" id="29655"/>
    <lineage>
        <taxon>Eukaryota</taxon>
        <taxon>Viridiplantae</taxon>
        <taxon>Streptophyta</taxon>
        <taxon>Embryophyta</taxon>
        <taxon>Tracheophyta</taxon>
        <taxon>Spermatophyta</taxon>
        <taxon>Magnoliopsida</taxon>
        <taxon>Liliopsida</taxon>
        <taxon>Zosteraceae</taxon>
        <taxon>Zostera</taxon>
    </lineage>
</organism>
<keyword evidence="1" id="KW-0479">Metal-binding</keyword>
<evidence type="ECO:0000256" key="3">
    <source>
        <dbReference type="ARBA" id="ARBA00022833"/>
    </source>
</evidence>
<keyword evidence="8" id="KW-1185">Reference proteome</keyword>
<dbReference type="SUPFAM" id="SSF90209">
    <property type="entry name" value="Ran binding protein zinc finger-like"/>
    <property type="match status" value="1"/>
</dbReference>
<dbReference type="PANTHER" id="PTHR23111">
    <property type="entry name" value="ZINC FINGER PROTEIN"/>
    <property type="match status" value="1"/>
</dbReference>
<dbReference type="Proteomes" id="UP000036987">
    <property type="component" value="Unassembled WGS sequence"/>
</dbReference>
<dbReference type="InterPro" id="IPR036443">
    <property type="entry name" value="Znf_RanBP2_sf"/>
</dbReference>
<evidence type="ECO:0000256" key="2">
    <source>
        <dbReference type="ARBA" id="ARBA00022771"/>
    </source>
</evidence>
<keyword evidence="2 4" id="KW-0863">Zinc-finger</keyword>
<feature type="region of interest" description="Disordered" evidence="5">
    <location>
        <begin position="570"/>
        <end position="595"/>
    </location>
</feature>
<gene>
    <name evidence="7" type="ORF">ZOSMA_82G00350</name>
</gene>
<dbReference type="PANTHER" id="PTHR23111:SF30">
    <property type="entry name" value="ZINC FINGER PROTEIN VAR3, CHLOROPLASTIC"/>
    <property type="match status" value="1"/>
</dbReference>
<evidence type="ECO:0000256" key="1">
    <source>
        <dbReference type="ARBA" id="ARBA00022723"/>
    </source>
</evidence>
<feature type="region of interest" description="Disordered" evidence="5">
    <location>
        <begin position="814"/>
        <end position="850"/>
    </location>
</feature>
<dbReference type="InterPro" id="IPR001876">
    <property type="entry name" value="Znf_RanBP2"/>
</dbReference>
<dbReference type="AlphaFoldDB" id="A0A0K9NM97"/>
<dbReference type="EMBL" id="LFYR01002027">
    <property type="protein sequence ID" value="KMZ57723.1"/>
    <property type="molecule type" value="Genomic_DNA"/>
</dbReference>
<evidence type="ECO:0000313" key="7">
    <source>
        <dbReference type="EMBL" id="KMZ57723.1"/>
    </source>
</evidence>
<accession>A0A0K9NM97</accession>
<dbReference type="STRING" id="29655.A0A0K9NM97"/>
<reference evidence="8" key="1">
    <citation type="journal article" date="2016" name="Nature">
        <title>The genome of the seagrass Zostera marina reveals angiosperm adaptation to the sea.</title>
        <authorList>
            <person name="Olsen J.L."/>
            <person name="Rouze P."/>
            <person name="Verhelst B."/>
            <person name="Lin Y.-C."/>
            <person name="Bayer T."/>
            <person name="Collen J."/>
            <person name="Dattolo E."/>
            <person name="De Paoli E."/>
            <person name="Dittami S."/>
            <person name="Maumus F."/>
            <person name="Michel G."/>
            <person name="Kersting A."/>
            <person name="Lauritano C."/>
            <person name="Lohaus R."/>
            <person name="Toepel M."/>
            <person name="Tonon T."/>
            <person name="Vanneste K."/>
            <person name="Amirebrahimi M."/>
            <person name="Brakel J."/>
            <person name="Bostroem C."/>
            <person name="Chovatia M."/>
            <person name="Grimwood J."/>
            <person name="Jenkins J.W."/>
            <person name="Jueterbock A."/>
            <person name="Mraz A."/>
            <person name="Stam W.T."/>
            <person name="Tice H."/>
            <person name="Bornberg-Bauer E."/>
            <person name="Green P.J."/>
            <person name="Pearson G.A."/>
            <person name="Procaccini G."/>
            <person name="Duarte C.M."/>
            <person name="Schmutz J."/>
            <person name="Reusch T.B.H."/>
            <person name="Van de Peer Y."/>
        </authorList>
    </citation>
    <scope>NUCLEOTIDE SEQUENCE [LARGE SCALE GENOMIC DNA]</scope>
    <source>
        <strain evidence="8">cv. Finnish</strain>
    </source>
</reference>
<feature type="compositionally biased region" description="Basic and acidic residues" evidence="5">
    <location>
        <begin position="777"/>
        <end position="786"/>
    </location>
</feature>
<dbReference type="OMA" id="ESITYQH"/>
<feature type="compositionally biased region" description="Low complexity" evidence="5">
    <location>
        <begin position="705"/>
        <end position="747"/>
    </location>
</feature>
<dbReference type="GO" id="GO:0005737">
    <property type="term" value="C:cytoplasm"/>
    <property type="evidence" value="ECO:0000318"/>
    <property type="project" value="GO_Central"/>
</dbReference>
<sequence length="935" mass="104379">MGGAAKILNLLSTPFPLLHSRPVTVNLSRYTQLAVTSFHIHHYRRSLSFFPPRAGNSRFRIREFHGSSSYGESASATVSGSDAVRISLPEWGRLIDCFSGSLRKSGEEGGVDSGDDSFSGFEKLPSEFLASAEICLKFARERPESLRLLTKKDVDLVVENGSPFLFKHALNSSRRMRAFVNSTNCSVLDNETERAETVDLMRYLLGYVYNKFFSPRAYTRATKVFEESVHNLFKQLVNITETTQPTKFTEMHNQSSTGFQQPNFSETNTQSSTGFQQSNFAEKYNQFSTGFQQSPLPSGQNIEMKRGDWTCSNCKFMNFAKNAECLECQMPRPKRQLTGGEWECPQCDFFNYGRNAACLKCDCKRPLSPFIGGISTIINENKTEIKHKLSENDEKSERWFNKASQISDTDVSNLNNVINDKDFPEIMPLREDSGRYVSDSRMLQKGSAHNQNKRNASDNDGSRIVGKNSSISKPLESLDSIIDEQKKPQERLINDQYTRNTGDNNGVKIEGKVSSISKTLDRILSQQSTLGTKGKVGSQPGRSDPHSLPFVPLPADMFRKPQIDNCQQQPSAIPNSSLKSDKWVNSSSSRISETGKSINNQIEAVDEEGFPDIMPMRKGENRFVVSKKKDRSLTSSSSPQYKKRFAMDQSITSNFVPFVPFPPDYFAKKNENPTSKSESEVTESIQRSPEFFSEIKSDANNVDQNINSPMSGSSSWNSGSSYSWNNRSSPSFSEIPSNNISQVQNSNIPPPWNSDKGNSSGSGPSIANSSAPSSRNKNTDIPRNDFAHTSNSQGTYFKHRSNVSLNASSSINYNRANHSSQSSEKSVNSGDGGFTGKSLEGSAVTDPDPLDMSEEAKAQRWFRRVAQIKDISELSNIPDEDFPEIMPMRKGVNRFVVSKRKTPLERRLTSPQYRRNLPIVSSDHDNNSSNKHGGS</sequence>
<keyword evidence="3" id="KW-0862">Zinc</keyword>
<dbReference type="PROSITE" id="PS50199">
    <property type="entry name" value="ZF_RANBP2_2"/>
    <property type="match status" value="2"/>
</dbReference>
<dbReference type="SMART" id="SM00547">
    <property type="entry name" value="ZnF_RBZ"/>
    <property type="match status" value="2"/>
</dbReference>
<feature type="region of interest" description="Disordered" evidence="5">
    <location>
        <begin position="440"/>
        <end position="506"/>
    </location>
</feature>
<feature type="region of interest" description="Disordered" evidence="5">
    <location>
        <begin position="699"/>
        <end position="795"/>
    </location>
</feature>
<proteinExistence type="predicted"/>
<feature type="compositionally biased region" description="Polar residues" evidence="5">
    <location>
        <begin position="495"/>
        <end position="504"/>
    </location>
</feature>
<dbReference type="GO" id="GO:0003729">
    <property type="term" value="F:mRNA binding"/>
    <property type="evidence" value="ECO:0000318"/>
    <property type="project" value="GO_Central"/>
</dbReference>
<comment type="caution">
    <text evidence="7">The sequence shown here is derived from an EMBL/GenBank/DDBJ whole genome shotgun (WGS) entry which is preliminary data.</text>
</comment>
<dbReference type="Pfam" id="PF00641">
    <property type="entry name" value="Zn_ribbon_RanBP"/>
    <property type="match status" value="1"/>
</dbReference>
<dbReference type="PROSITE" id="PS01358">
    <property type="entry name" value="ZF_RANBP2_1"/>
    <property type="match status" value="2"/>
</dbReference>
<feature type="compositionally biased region" description="Low complexity" evidence="5">
    <location>
        <begin position="758"/>
        <end position="774"/>
    </location>
</feature>
<dbReference type="Gene3D" id="4.10.1060.10">
    <property type="entry name" value="Zinc finger, RanBP2-type"/>
    <property type="match status" value="2"/>
</dbReference>
<evidence type="ECO:0000313" key="8">
    <source>
        <dbReference type="Proteomes" id="UP000036987"/>
    </source>
</evidence>
<dbReference type="OrthoDB" id="448399at2759"/>
<feature type="compositionally biased region" description="Basic and acidic residues" evidence="5">
    <location>
        <begin position="483"/>
        <end position="493"/>
    </location>
</feature>
<name>A0A0K9NM97_ZOSMR</name>